<evidence type="ECO:0000256" key="13">
    <source>
        <dbReference type="SAM" id="MobiDB-lite"/>
    </source>
</evidence>
<comment type="subcellular location">
    <subcellularLocation>
        <location evidence="1">Vacuole membrane</location>
        <topology evidence="1">Multi-pass membrane protein</topology>
    </subcellularLocation>
</comment>
<accession>K8ECI2</accession>
<gene>
    <name evidence="15" type="ORF">Bathy03g05670</name>
</gene>
<evidence type="ECO:0000256" key="7">
    <source>
        <dbReference type="ARBA" id="ARBA00022692"/>
    </source>
</evidence>
<evidence type="ECO:0000256" key="1">
    <source>
        <dbReference type="ARBA" id="ARBA00004128"/>
    </source>
</evidence>
<feature type="transmembrane region" description="Helical" evidence="12">
    <location>
        <begin position="396"/>
        <end position="415"/>
    </location>
</feature>
<dbReference type="AlphaFoldDB" id="K8ECI2"/>
<dbReference type="InterPro" id="IPR004798">
    <property type="entry name" value="CAX-like"/>
</dbReference>
<dbReference type="Gene3D" id="1.20.1420.30">
    <property type="entry name" value="NCX, central ion-binding region"/>
    <property type="match status" value="2"/>
</dbReference>
<keyword evidence="8 12" id="KW-0106">Calcium</keyword>
<feature type="transmembrane region" description="Helical" evidence="12">
    <location>
        <begin position="186"/>
        <end position="208"/>
    </location>
</feature>
<dbReference type="eggNOG" id="KOG1397">
    <property type="taxonomic scope" value="Eukaryota"/>
</dbReference>
<feature type="region of interest" description="Disordered" evidence="13">
    <location>
        <begin position="1"/>
        <end position="36"/>
    </location>
</feature>
<dbReference type="Proteomes" id="UP000198341">
    <property type="component" value="Chromosome 3"/>
</dbReference>
<dbReference type="GeneID" id="19017104"/>
<evidence type="ECO:0000313" key="15">
    <source>
        <dbReference type="EMBL" id="CCO15659.1"/>
    </source>
</evidence>
<comment type="caution">
    <text evidence="12">Lacks conserved residue(s) required for the propagation of feature annotation.</text>
</comment>
<evidence type="ECO:0000256" key="9">
    <source>
        <dbReference type="ARBA" id="ARBA00022989"/>
    </source>
</evidence>
<keyword evidence="7 12" id="KW-0812">Transmembrane</keyword>
<evidence type="ECO:0000256" key="12">
    <source>
        <dbReference type="RuleBase" id="RU365028"/>
    </source>
</evidence>
<feature type="transmembrane region" description="Helical" evidence="12">
    <location>
        <begin position="339"/>
        <end position="361"/>
    </location>
</feature>
<evidence type="ECO:0000256" key="2">
    <source>
        <dbReference type="ARBA" id="ARBA00008248"/>
    </source>
</evidence>
<dbReference type="Pfam" id="PF01699">
    <property type="entry name" value="Na_Ca_ex"/>
    <property type="match status" value="2"/>
</dbReference>
<comment type="similarity">
    <text evidence="2">Belongs to the Ca(2+):cation antiporter (CaCA) (TC 2.A.19) family. Cation/proton exchanger (CAX) subfamily.</text>
</comment>
<organism evidence="15 16">
    <name type="scientific">Bathycoccus prasinos</name>
    <dbReference type="NCBI Taxonomy" id="41875"/>
    <lineage>
        <taxon>Eukaryota</taxon>
        <taxon>Viridiplantae</taxon>
        <taxon>Chlorophyta</taxon>
        <taxon>Mamiellophyceae</taxon>
        <taxon>Mamiellales</taxon>
        <taxon>Bathycoccaceae</taxon>
        <taxon>Bathycoccus</taxon>
    </lineage>
</organism>
<dbReference type="PANTHER" id="PTHR31503">
    <property type="entry name" value="VACUOLAR CALCIUM ION TRANSPORTER"/>
    <property type="match status" value="1"/>
</dbReference>
<dbReference type="RefSeq" id="XP_007514222.1">
    <property type="nucleotide sequence ID" value="XM_007514160.1"/>
</dbReference>
<keyword evidence="16" id="KW-1185">Reference proteome</keyword>
<feature type="transmembrane region" description="Helical" evidence="12">
    <location>
        <begin position="151"/>
        <end position="174"/>
    </location>
</feature>
<feature type="transmembrane region" description="Helical" evidence="12">
    <location>
        <begin position="302"/>
        <end position="319"/>
    </location>
</feature>
<keyword evidence="9 12" id="KW-1133">Transmembrane helix</keyword>
<dbReference type="FunFam" id="1.20.1420.30:FF:000012">
    <property type="entry name" value="Vacuolar cation/proton exchanger"/>
    <property type="match status" value="1"/>
</dbReference>
<dbReference type="STRING" id="41875.K8ECI2"/>
<evidence type="ECO:0000256" key="6">
    <source>
        <dbReference type="ARBA" id="ARBA00022568"/>
    </source>
</evidence>
<feature type="transmembrane region" description="Helical" evidence="12">
    <location>
        <begin position="272"/>
        <end position="290"/>
    </location>
</feature>
<sequence length="437" mass="47943">MSKKKESVEIEMTTGVSNSDVLRFSPDSDDEDDGRGIFKANKPDVMKDGFAVYMQRATQELFFTNKLNYLLVCVPLAIVSNGGGWGDGITFTFSLIAICPLAERLGFVTEQLAGYTNSTVGGLLNASFGNATEMIVSMYALKAGLLRVVQLSLLGSILSNMLLVLGCAFLFGGMSRKEQYFNAEGVMMNFGLLLLAVMGLSLPALLHFTHTELHGTASELALSRFSSTILLLIYLAFLYFQLVTHTHLYEDEEDDDDDDDDEELVLGFWDSIVWLGVFTVFISILSDYLVATIEGASASWDFSVAFISVILLPIVGNAAEHASAVMFAMKNKMDISLGVAVGSSTQIALLVIPFCVIVGWFMDKPMDLNLQMFETATLFTTVITVAFVCQDGRSNWLKGLVLILAYILLSASFFFHKDPALIGRQAASSINEWNEEF</sequence>
<reference evidence="15 16" key="1">
    <citation type="submission" date="2011-10" db="EMBL/GenBank/DDBJ databases">
        <authorList>
            <person name="Genoscope - CEA"/>
        </authorList>
    </citation>
    <scope>NUCLEOTIDE SEQUENCE [LARGE SCALE GENOMIC DNA]</scope>
    <source>
        <strain evidence="15 16">RCC 1105</strain>
    </source>
</reference>
<evidence type="ECO:0000256" key="11">
    <source>
        <dbReference type="ARBA" id="ARBA00023136"/>
    </source>
</evidence>
<dbReference type="GO" id="GO:0006874">
    <property type="term" value="P:intracellular calcium ion homeostasis"/>
    <property type="evidence" value="ECO:0007669"/>
    <property type="project" value="TreeGrafter"/>
</dbReference>
<feature type="domain" description="Sodium/calcium exchanger membrane region" evidence="14">
    <location>
        <begin position="90"/>
        <end position="242"/>
    </location>
</feature>
<evidence type="ECO:0000256" key="3">
    <source>
        <dbReference type="ARBA" id="ARBA00022448"/>
    </source>
</evidence>
<dbReference type="EMBL" id="FO082276">
    <property type="protein sequence ID" value="CCO15659.1"/>
    <property type="molecule type" value="Genomic_DNA"/>
</dbReference>
<evidence type="ECO:0000256" key="4">
    <source>
        <dbReference type="ARBA" id="ARBA00022449"/>
    </source>
</evidence>
<dbReference type="NCBIfam" id="TIGR00846">
    <property type="entry name" value="caca2"/>
    <property type="match status" value="1"/>
</dbReference>
<dbReference type="NCBIfam" id="TIGR00378">
    <property type="entry name" value="cax"/>
    <property type="match status" value="1"/>
</dbReference>
<feature type="domain" description="Sodium/calcium exchanger membrane region" evidence="14">
    <location>
        <begin position="271"/>
        <end position="411"/>
    </location>
</feature>
<evidence type="ECO:0000256" key="10">
    <source>
        <dbReference type="ARBA" id="ARBA00023065"/>
    </source>
</evidence>
<dbReference type="FunFam" id="1.20.1420.30:FF:000008">
    <property type="entry name" value="Vacuolar cation/proton exchanger"/>
    <property type="match status" value="1"/>
</dbReference>
<protein>
    <recommendedName>
        <fullName evidence="12">Vacuolar cation/proton exchanger</fullName>
    </recommendedName>
</protein>
<keyword evidence="5 12" id="KW-0926">Vacuole</keyword>
<dbReference type="InterPro" id="IPR044880">
    <property type="entry name" value="NCX_ion-bd_dom_sf"/>
</dbReference>
<dbReference type="InterPro" id="IPR004837">
    <property type="entry name" value="NaCa_Exmemb"/>
</dbReference>
<feature type="transmembrane region" description="Helical" evidence="12">
    <location>
        <begin position="220"/>
        <end position="240"/>
    </location>
</feature>
<keyword evidence="11 12" id="KW-0472">Membrane</keyword>
<dbReference type="InterPro" id="IPR004713">
    <property type="entry name" value="CaH_exchang"/>
</dbReference>
<keyword evidence="10 12" id="KW-0406">Ion transport</keyword>
<dbReference type="OrthoDB" id="1699231at2759"/>
<evidence type="ECO:0000313" key="16">
    <source>
        <dbReference type="Proteomes" id="UP000198341"/>
    </source>
</evidence>
<evidence type="ECO:0000256" key="8">
    <source>
        <dbReference type="ARBA" id="ARBA00022837"/>
    </source>
</evidence>
<keyword evidence="3 12" id="KW-0813">Transport</keyword>
<evidence type="ECO:0000256" key="5">
    <source>
        <dbReference type="ARBA" id="ARBA00022554"/>
    </source>
</evidence>
<dbReference type="GO" id="GO:0015369">
    <property type="term" value="F:calcium:proton antiporter activity"/>
    <property type="evidence" value="ECO:0007669"/>
    <property type="project" value="UniProtKB-UniRule"/>
</dbReference>
<dbReference type="KEGG" id="bpg:Bathy03g05670"/>
<name>K8ECI2_9CHLO</name>
<dbReference type="GO" id="GO:0009705">
    <property type="term" value="C:plant-type vacuole membrane"/>
    <property type="evidence" value="ECO:0007669"/>
    <property type="project" value="UniProtKB-ARBA"/>
</dbReference>
<dbReference type="PANTHER" id="PTHR31503:SF22">
    <property type="entry name" value="VACUOLAR CALCIUM ION TRANSPORTER"/>
    <property type="match status" value="1"/>
</dbReference>
<comment type="function">
    <text evidence="12">Vacuolar cation/proton exchanger (CAX). Translocates Ca(2+) and other metal ions into vacuoles using the proton gradient formed by H(+)-ATPase and H(+)-pyrophosphatase.</text>
</comment>
<keyword evidence="6 12" id="KW-0109">Calcium transport</keyword>
<evidence type="ECO:0000259" key="14">
    <source>
        <dbReference type="Pfam" id="PF01699"/>
    </source>
</evidence>
<keyword evidence="4 12" id="KW-0050">Antiport</keyword>
<feature type="transmembrane region" description="Helical" evidence="12">
    <location>
        <begin position="373"/>
        <end position="390"/>
    </location>
</feature>
<proteinExistence type="inferred from homology"/>